<dbReference type="Gene3D" id="3.40.50.2300">
    <property type="match status" value="2"/>
</dbReference>
<evidence type="ECO:0000259" key="6">
    <source>
        <dbReference type="Pfam" id="PF13458"/>
    </source>
</evidence>
<dbReference type="EMBL" id="DTHV01000006">
    <property type="protein sequence ID" value="HGW59842.1"/>
    <property type="molecule type" value="Genomic_DNA"/>
</dbReference>
<dbReference type="PROSITE" id="PS51257">
    <property type="entry name" value="PROKAR_LIPOPROTEIN"/>
    <property type="match status" value="1"/>
</dbReference>
<keyword evidence="3 5" id="KW-0732">Signal</keyword>
<dbReference type="PANTHER" id="PTHR30483:SF6">
    <property type="entry name" value="PERIPLASMIC BINDING PROTEIN OF ABC TRANSPORTER FOR NATURAL AMINO ACIDS"/>
    <property type="match status" value="1"/>
</dbReference>
<evidence type="ECO:0000256" key="5">
    <source>
        <dbReference type="SAM" id="SignalP"/>
    </source>
</evidence>
<feature type="signal peptide" evidence="5">
    <location>
        <begin position="1"/>
        <end position="21"/>
    </location>
</feature>
<dbReference type="InterPro" id="IPR000709">
    <property type="entry name" value="Leu_Ile_Val-bd"/>
</dbReference>
<dbReference type="SUPFAM" id="SSF53822">
    <property type="entry name" value="Periplasmic binding protein-like I"/>
    <property type="match status" value="1"/>
</dbReference>
<evidence type="ECO:0000256" key="3">
    <source>
        <dbReference type="ARBA" id="ARBA00022729"/>
    </source>
</evidence>
<dbReference type="InterPro" id="IPR051010">
    <property type="entry name" value="BCAA_transport"/>
</dbReference>
<keyword evidence="4" id="KW-0029">Amino-acid transport</keyword>
<dbReference type="Pfam" id="PF13458">
    <property type="entry name" value="Peripla_BP_6"/>
    <property type="match status" value="1"/>
</dbReference>
<protein>
    <submittedName>
        <fullName evidence="7">ABC transporter substrate-binding protein</fullName>
    </submittedName>
</protein>
<gene>
    <name evidence="7" type="ORF">ENV82_00135</name>
</gene>
<comment type="caution">
    <text evidence="7">The sequence shown here is derived from an EMBL/GenBank/DDBJ whole genome shotgun (WGS) entry which is preliminary data.</text>
</comment>
<dbReference type="AlphaFoldDB" id="A0A7C4Y4U9"/>
<evidence type="ECO:0000256" key="1">
    <source>
        <dbReference type="ARBA" id="ARBA00010062"/>
    </source>
</evidence>
<sequence length="378" mass="40443">MSKRMLVVLLLLVALVGTTFAGCKPAGPSTIKIGGIGPVTGEASTFGVSTRNGYEMMIEEWNAKGGVLGKKIELVFADDKGDPTEAATATQKLINEDKVVAIAGTVMSKCSLSMAPICQSSGIPMVSPTSTNPRVTAVGDYIFRACFIDPFQGTVGAMFAYNNLNARKAGVLFDNSNDYTKGLAEYFRDKFTQLGGTIVAFEGHPAGTTDFTPFLTKILAGKPDVIYCSDYYNDDGLMAKQARQLGFTGPFLGGDGWDSPDLVKIGGDAVNNAYFTNHFSKDDQRPEVQDFVKKYTAKYGQAPDALAALGYDAMGIILQAIQNAGSTDGAKIRDAIKNIEYHGVSGVIKFDENRNPIKSAVIIKIENGQQVYKATVNP</sequence>
<proteinExistence type="inferred from homology"/>
<evidence type="ECO:0000313" key="7">
    <source>
        <dbReference type="EMBL" id="HGW59842.1"/>
    </source>
</evidence>
<dbReference type="InterPro" id="IPR028081">
    <property type="entry name" value="Leu-bd"/>
</dbReference>
<dbReference type="InterPro" id="IPR028082">
    <property type="entry name" value="Peripla_BP_I"/>
</dbReference>
<name>A0A7C4Y4U9_9BACT</name>
<evidence type="ECO:0000256" key="2">
    <source>
        <dbReference type="ARBA" id="ARBA00022448"/>
    </source>
</evidence>
<dbReference type="PANTHER" id="PTHR30483">
    <property type="entry name" value="LEUCINE-SPECIFIC-BINDING PROTEIN"/>
    <property type="match status" value="1"/>
</dbReference>
<feature type="chain" id="PRO_5028335801" evidence="5">
    <location>
        <begin position="22"/>
        <end position="378"/>
    </location>
</feature>
<dbReference type="PRINTS" id="PR00337">
    <property type="entry name" value="LEUILEVALBP"/>
</dbReference>
<reference evidence="7" key="1">
    <citation type="journal article" date="2020" name="mSystems">
        <title>Genome- and Community-Level Interaction Insights into Carbon Utilization and Element Cycling Functions of Hydrothermarchaeota in Hydrothermal Sediment.</title>
        <authorList>
            <person name="Zhou Z."/>
            <person name="Liu Y."/>
            <person name="Xu W."/>
            <person name="Pan J."/>
            <person name="Luo Z.H."/>
            <person name="Li M."/>
        </authorList>
    </citation>
    <scope>NUCLEOTIDE SEQUENCE [LARGE SCALE GENOMIC DNA]</scope>
    <source>
        <strain evidence="7">SpSt-794</strain>
    </source>
</reference>
<accession>A0A7C4Y4U9</accession>
<feature type="domain" description="Leucine-binding protein" evidence="6">
    <location>
        <begin position="30"/>
        <end position="367"/>
    </location>
</feature>
<dbReference type="CDD" id="cd06347">
    <property type="entry name" value="PBP1_ABC_LivK_ligand_binding-like"/>
    <property type="match status" value="1"/>
</dbReference>
<evidence type="ECO:0000256" key="4">
    <source>
        <dbReference type="ARBA" id="ARBA00022970"/>
    </source>
</evidence>
<dbReference type="GO" id="GO:0006865">
    <property type="term" value="P:amino acid transport"/>
    <property type="evidence" value="ECO:0007669"/>
    <property type="project" value="UniProtKB-KW"/>
</dbReference>
<comment type="similarity">
    <text evidence="1">Belongs to the leucine-binding protein family.</text>
</comment>
<organism evidence="7">
    <name type="scientific">Caldisericum exile</name>
    <dbReference type="NCBI Taxonomy" id="693075"/>
    <lineage>
        <taxon>Bacteria</taxon>
        <taxon>Pseudomonadati</taxon>
        <taxon>Caldisericota/Cryosericota group</taxon>
        <taxon>Caldisericota</taxon>
        <taxon>Caldisericia</taxon>
        <taxon>Caldisericales</taxon>
        <taxon>Caldisericaceae</taxon>
        <taxon>Caldisericum</taxon>
    </lineage>
</organism>
<keyword evidence="2" id="KW-0813">Transport</keyword>